<dbReference type="Gramene" id="OE9A003987T1">
    <property type="protein sequence ID" value="OE9A003987C1"/>
    <property type="gene ID" value="OE9A003987"/>
</dbReference>
<evidence type="ECO:0000313" key="6">
    <source>
        <dbReference type="Proteomes" id="UP000594638"/>
    </source>
</evidence>
<dbReference type="PANTHER" id="PTHR31352:SF1">
    <property type="entry name" value="BETA-AMYLASE 3, CHLOROPLASTIC"/>
    <property type="match status" value="1"/>
</dbReference>
<comment type="similarity">
    <text evidence="1 4">Belongs to the glycosyl hydrolase 14 family.</text>
</comment>
<evidence type="ECO:0000256" key="4">
    <source>
        <dbReference type="RuleBase" id="RU000509"/>
    </source>
</evidence>
<dbReference type="EC" id="3.2.1.2" evidence="4"/>
<dbReference type="InterPro" id="IPR017853">
    <property type="entry name" value="GH"/>
</dbReference>
<dbReference type="OrthoDB" id="1662361at2759"/>
<dbReference type="GO" id="GO:0016161">
    <property type="term" value="F:beta-amylase activity"/>
    <property type="evidence" value="ECO:0007669"/>
    <property type="project" value="UniProtKB-EC"/>
</dbReference>
<keyword evidence="3 4" id="KW-0624">Polysaccharide degradation</keyword>
<evidence type="ECO:0000256" key="2">
    <source>
        <dbReference type="ARBA" id="ARBA00023277"/>
    </source>
</evidence>
<sequence>MGPCGESRYPSYPESNRTWRFPGIGEFQCCYKYMRASLPMTAEAIGKDECGRGGPVDEGQYNQFPEETGFFQRDDGNKNCWSRTCNALERMNKWLFAAESWRNLVEFVNSTSEGRNKRLPDIDSSRTDLYVGFIKEKNVKKIDKVALV</sequence>
<proteinExistence type="inferred from homology"/>
<name>A0A8S0U400_OLEEU</name>
<keyword evidence="4" id="KW-0326">Glycosidase</keyword>
<dbReference type="EMBL" id="CACTIH010007427">
    <property type="protein sequence ID" value="CAA3013232.1"/>
    <property type="molecule type" value="Genomic_DNA"/>
</dbReference>
<dbReference type="Proteomes" id="UP000594638">
    <property type="component" value="Unassembled WGS sequence"/>
</dbReference>
<keyword evidence="2 4" id="KW-0119">Carbohydrate metabolism</keyword>
<dbReference type="SUPFAM" id="SSF51445">
    <property type="entry name" value="(Trans)glycosidases"/>
    <property type="match status" value="1"/>
</dbReference>
<gene>
    <name evidence="5" type="ORF">OLEA9_A003987</name>
</gene>
<dbReference type="InterPro" id="IPR001554">
    <property type="entry name" value="Glyco_hydro_14"/>
</dbReference>
<keyword evidence="4" id="KW-0378">Hydrolase</keyword>
<dbReference type="GO" id="GO:0000272">
    <property type="term" value="P:polysaccharide catabolic process"/>
    <property type="evidence" value="ECO:0007669"/>
    <property type="project" value="UniProtKB-KW"/>
</dbReference>
<evidence type="ECO:0000256" key="3">
    <source>
        <dbReference type="ARBA" id="ARBA00023326"/>
    </source>
</evidence>
<dbReference type="Gene3D" id="3.20.20.80">
    <property type="entry name" value="Glycosidases"/>
    <property type="match status" value="1"/>
</dbReference>
<dbReference type="Pfam" id="PF01373">
    <property type="entry name" value="Glyco_hydro_14"/>
    <property type="match status" value="1"/>
</dbReference>
<accession>A0A8S0U400</accession>
<protein>
    <recommendedName>
        <fullName evidence="4">Beta-amylase</fullName>
        <ecNumber evidence="4">3.2.1.2</ecNumber>
    </recommendedName>
</protein>
<keyword evidence="6" id="KW-1185">Reference proteome</keyword>
<evidence type="ECO:0000256" key="1">
    <source>
        <dbReference type="ARBA" id="ARBA00005652"/>
    </source>
</evidence>
<evidence type="ECO:0000313" key="5">
    <source>
        <dbReference type="EMBL" id="CAA3013232.1"/>
    </source>
</evidence>
<reference evidence="5 6" key="1">
    <citation type="submission" date="2019-12" db="EMBL/GenBank/DDBJ databases">
        <authorList>
            <person name="Alioto T."/>
            <person name="Alioto T."/>
            <person name="Gomez Garrido J."/>
        </authorList>
    </citation>
    <scope>NUCLEOTIDE SEQUENCE [LARGE SCALE GENOMIC DNA]</scope>
</reference>
<comment type="caution">
    <text evidence="5">The sequence shown here is derived from an EMBL/GenBank/DDBJ whole genome shotgun (WGS) entry which is preliminary data.</text>
</comment>
<dbReference type="AlphaFoldDB" id="A0A8S0U400"/>
<dbReference type="PANTHER" id="PTHR31352">
    <property type="entry name" value="BETA-AMYLASE 1, CHLOROPLASTIC"/>
    <property type="match status" value="1"/>
</dbReference>
<comment type="catalytic activity">
    <reaction evidence="4">
        <text>Hydrolysis of (1-&gt;4)-alpha-D-glucosidic linkages in polysaccharides so as to remove successive maltose units from the non-reducing ends of the chains.</text>
        <dbReference type="EC" id="3.2.1.2"/>
    </reaction>
</comment>
<organism evidence="5 6">
    <name type="scientific">Olea europaea subsp. europaea</name>
    <dbReference type="NCBI Taxonomy" id="158383"/>
    <lineage>
        <taxon>Eukaryota</taxon>
        <taxon>Viridiplantae</taxon>
        <taxon>Streptophyta</taxon>
        <taxon>Embryophyta</taxon>
        <taxon>Tracheophyta</taxon>
        <taxon>Spermatophyta</taxon>
        <taxon>Magnoliopsida</taxon>
        <taxon>eudicotyledons</taxon>
        <taxon>Gunneridae</taxon>
        <taxon>Pentapetalae</taxon>
        <taxon>asterids</taxon>
        <taxon>lamiids</taxon>
        <taxon>Lamiales</taxon>
        <taxon>Oleaceae</taxon>
        <taxon>Oleeae</taxon>
        <taxon>Olea</taxon>
    </lineage>
</organism>